<feature type="domain" description="Sialidase" evidence="1">
    <location>
        <begin position="65"/>
        <end position="337"/>
    </location>
</feature>
<dbReference type="CDD" id="cd15482">
    <property type="entry name" value="Sialidase_non-viral"/>
    <property type="match status" value="1"/>
</dbReference>
<evidence type="ECO:0000313" key="3">
    <source>
        <dbReference type="Proteomes" id="UP001470230"/>
    </source>
</evidence>
<dbReference type="PANTHER" id="PTHR10628">
    <property type="entry name" value="SIALIDASE"/>
    <property type="match status" value="1"/>
</dbReference>
<evidence type="ECO:0000259" key="1">
    <source>
        <dbReference type="Pfam" id="PF13088"/>
    </source>
</evidence>
<proteinExistence type="predicted"/>
<keyword evidence="3" id="KW-1185">Reference proteome</keyword>
<comment type="caution">
    <text evidence="2">The sequence shown here is derived from an EMBL/GenBank/DDBJ whole genome shotgun (WGS) entry which is preliminary data.</text>
</comment>
<organism evidence="2 3">
    <name type="scientific">Tritrichomonas musculus</name>
    <dbReference type="NCBI Taxonomy" id="1915356"/>
    <lineage>
        <taxon>Eukaryota</taxon>
        <taxon>Metamonada</taxon>
        <taxon>Parabasalia</taxon>
        <taxon>Tritrichomonadida</taxon>
        <taxon>Tritrichomonadidae</taxon>
        <taxon>Tritrichomonas</taxon>
    </lineage>
</organism>
<dbReference type="InterPro" id="IPR026856">
    <property type="entry name" value="Sialidase_fam"/>
</dbReference>
<dbReference type="Gene3D" id="2.120.10.10">
    <property type="match status" value="1"/>
</dbReference>
<protein>
    <recommendedName>
        <fullName evidence="1">Sialidase domain-containing protein</fullName>
    </recommendedName>
</protein>
<name>A0ABR2H037_9EUKA</name>
<dbReference type="EMBL" id="JAPFFF010000052">
    <property type="protein sequence ID" value="KAK8839226.1"/>
    <property type="molecule type" value="Genomic_DNA"/>
</dbReference>
<accession>A0ABR2H037</accession>
<sequence length="381" mass="42648">MILVNLLLSFAFSEIKQPIHKVIIRGGDEGSQFYRIPAIVVAPDNKTLVTATDKRWTSHLDLPRKIDTVIKISKDNGLTWTNQTTISPGRSDPKGYGDPALVVDHVTKAIFCLFTGLQGTFESTKDDRQHIYYCVSFDNGETWSPMEDITNMLYGTGCKDPIRKEYYSTFITSGNGVQLRNGRLMFVGAGRRDSSRKTYDFAVYSDDHGKTWTMSPWSPTNGNGDESKIVELNNGSLLMSIRNQAKKNRKNSLSIDGGLTWSPPVIHPDLVDPACNGDIIRYTSTKDGFNKDRLLHSLDFHPTSRQNLSVLVSYDEGNTWPVQKVICPGPSVYSSITFSPIDGTIFLYWENGTSNMDMTVTTLTLDYLTDGKDTWTPPNKK</sequence>
<dbReference type="SUPFAM" id="SSF50939">
    <property type="entry name" value="Sialidases"/>
    <property type="match status" value="1"/>
</dbReference>
<evidence type="ECO:0000313" key="2">
    <source>
        <dbReference type="EMBL" id="KAK8839226.1"/>
    </source>
</evidence>
<dbReference type="InterPro" id="IPR011040">
    <property type="entry name" value="Sialidase"/>
</dbReference>
<dbReference type="Proteomes" id="UP001470230">
    <property type="component" value="Unassembled WGS sequence"/>
</dbReference>
<gene>
    <name evidence="2" type="ORF">M9Y10_032155</name>
</gene>
<dbReference type="Pfam" id="PF13088">
    <property type="entry name" value="BNR_2"/>
    <property type="match status" value="1"/>
</dbReference>
<reference evidence="2 3" key="1">
    <citation type="submission" date="2024-04" db="EMBL/GenBank/DDBJ databases">
        <title>Tritrichomonas musculus Genome.</title>
        <authorList>
            <person name="Alves-Ferreira E."/>
            <person name="Grigg M."/>
            <person name="Lorenzi H."/>
            <person name="Galac M."/>
        </authorList>
    </citation>
    <scope>NUCLEOTIDE SEQUENCE [LARGE SCALE GENOMIC DNA]</scope>
    <source>
        <strain evidence="2 3">EAF2021</strain>
    </source>
</reference>
<dbReference type="PANTHER" id="PTHR10628:SF30">
    <property type="entry name" value="EXO-ALPHA-SIALIDASE"/>
    <property type="match status" value="1"/>
</dbReference>
<dbReference type="InterPro" id="IPR036278">
    <property type="entry name" value="Sialidase_sf"/>
</dbReference>